<evidence type="ECO:0000256" key="1">
    <source>
        <dbReference type="SAM" id="Phobius"/>
    </source>
</evidence>
<keyword evidence="5" id="KW-1185">Reference proteome</keyword>
<organism evidence="3 4">
    <name type="scientific">Lactococcus formosensis</name>
    <dbReference type="NCBI Taxonomy" id="1281486"/>
    <lineage>
        <taxon>Bacteria</taxon>
        <taxon>Bacillati</taxon>
        <taxon>Bacillota</taxon>
        <taxon>Bacilli</taxon>
        <taxon>Lactobacillales</taxon>
        <taxon>Streptococcaceae</taxon>
        <taxon>Lactococcus</taxon>
    </lineage>
</organism>
<keyword evidence="1" id="KW-0812">Transmembrane</keyword>
<reference evidence="3" key="1">
    <citation type="journal article" date="2022" name="Front. Microbiol.">
        <title>Feed Insects as a Reservoir of Granadaene-Producing Lactococci.</title>
        <authorList>
            <person name="Neuzil-Bunesova V."/>
            <person name="Ramirez Garcia A."/>
            <person name="Modrackova N."/>
            <person name="Makovska M."/>
            <person name="Sabolova M."/>
            <person name="Sproer C."/>
            <person name="Bunk B."/>
            <person name="Blom J."/>
            <person name="Schwab C."/>
        </authorList>
    </citation>
    <scope>NUCLEOTIDE SEQUENCE</scope>
    <source>
        <strain evidence="3">I4/6O</strain>
    </source>
</reference>
<evidence type="ECO:0000313" key="2">
    <source>
        <dbReference type="EMBL" id="MDG6144760.1"/>
    </source>
</evidence>
<accession>A0A9Q8Y0I9</accession>
<dbReference type="EMBL" id="CP086395">
    <property type="protein sequence ID" value="USJ19475.1"/>
    <property type="molecule type" value="Genomic_DNA"/>
</dbReference>
<evidence type="ECO:0000313" key="5">
    <source>
        <dbReference type="Proteomes" id="UP001153199"/>
    </source>
</evidence>
<keyword evidence="1" id="KW-1133">Transmembrane helix</keyword>
<dbReference type="KEGG" id="lfo:LMK00_06465"/>
<dbReference type="EMBL" id="JAMWFV010000002">
    <property type="protein sequence ID" value="MDG6144760.1"/>
    <property type="molecule type" value="Genomic_DNA"/>
</dbReference>
<dbReference type="AlphaFoldDB" id="A0A9Q8Y0I9"/>
<reference evidence="2" key="2">
    <citation type="submission" date="2022-06" db="EMBL/GenBank/DDBJ databases">
        <title>Lactococcus from bovine mastitis in China.</title>
        <authorList>
            <person name="Lin Y."/>
            <person name="Han B."/>
        </authorList>
    </citation>
    <scope>NUCLEOTIDE SEQUENCE</scope>
    <source>
        <strain evidence="2">Ningxia-I-26</strain>
    </source>
</reference>
<evidence type="ECO:0008006" key="6">
    <source>
        <dbReference type="Google" id="ProtNLM"/>
    </source>
</evidence>
<feature type="transmembrane region" description="Helical" evidence="1">
    <location>
        <begin position="15"/>
        <end position="33"/>
    </location>
</feature>
<sequence>MTDNEIKKVRTSSKIGGVLSVLCMFLMLSLAFSGNLQEAGVFLAIEAICVFVTIRSSYIFYKKAYSDDTTTFKVPKIYRRGKTINPNHPRGLQTWKGIFGFIIIGFFLGIILFMMV</sequence>
<protein>
    <recommendedName>
        <fullName evidence="6">DUF3899 domain-containing protein</fullName>
    </recommendedName>
</protein>
<name>A0A9Q8Y0I9_9LACT</name>
<keyword evidence="1" id="KW-0472">Membrane</keyword>
<dbReference type="Proteomes" id="UP001153199">
    <property type="component" value="Unassembled WGS sequence"/>
</dbReference>
<dbReference type="RefSeq" id="WP_252175061.1">
    <property type="nucleotide sequence ID" value="NZ_CP086395.1"/>
</dbReference>
<evidence type="ECO:0000313" key="3">
    <source>
        <dbReference type="EMBL" id="USJ19475.1"/>
    </source>
</evidence>
<feature type="transmembrane region" description="Helical" evidence="1">
    <location>
        <begin position="97"/>
        <end position="115"/>
    </location>
</feature>
<dbReference type="Proteomes" id="UP001056730">
    <property type="component" value="Chromosome"/>
</dbReference>
<feature type="transmembrane region" description="Helical" evidence="1">
    <location>
        <begin position="39"/>
        <end position="61"/>
    </location>
</feature>
<gene>
    <name evidence="3" type="ORF">LMK00_06465</name>
    <name evidence="2" type="ORF">NF717_03665</name>
</gene>
<proteinExistence type="predicted"/>
<evidence type="ECO:0000313" key="4">
    <source>
        <dbReference type="Proteomes" id="UP001056730"/>
    </source>
</evidence>